<keyword evidence="3" id="KW-0812">Transmembrane</keyword>
<dbReference type="InterPro" id="IPR032675">
    <property type="entry name" value="LRR_dom_sf"/>
</dbReference>
<dbReference type="InterPro" id="IPR001611">
    <property type="entry name" value="Leu-rich_rpt"/>
</dbReference>
<evidence type="ECO:0000256" key="5">
    <source>
        <dbReference type="ARBA" id="ARBA00022737"/>
    </source>
</evidence>
<dbReference type="InterPro" id="IPR055414">
    <property type="entry name" value="LRR_R13L4/SHOC2-like"/>
</dbReference>
<dbReference type="GO" id="GO:0016020">
    <property type="term" value="C:membrane"/>
    <property type="evidence" value="ECO:0007669"/>
    <property type="project" value="UniProtKB-SubCell"/>
</dbReference>
<dbReference type="Pfam" id="PF23598">
    <property type="entry name" value="LRR_14"/>
    <property type="match status" value="1"/>
</dbReference>
<comment type="subcellular location">
    <subcellularLocation>
        <location evidence="1">Membrane</location>
        <topology evidence="1">Single-pass type I membrane protein</topology>
    </subcellularLocation>
</comment>
<evidence type="ECO:0000259" key="11">
    <source>
        <dbReference type="Pfam" id="PF23598"/>
    </source>
</evidence>
<dbReference type="Pfam" id="PF08263">
    <property type="entry name" value="LRRNT_2"/>
    <property type="match status" value="1"/>
</dbReference>
<evidence type="ECO:0000256" key="8">
    <source>
        <dbReference type="ARBA" id="ARBA00023170"/>
    </source>
</evidence>
<keyword evidence="6" id="KW-1133">Transmembrane helix</keyword>
<organism evidence="12">
    <name type="scientific">Fagus sylvatica</name>
    <name type="common">Beechnut</name>
    <dbReference type="NCBI Taxonomy" id="28930"/>
    <lineage>
        <taxon>Eukaryota</taxon>
        <taxon>Viridiplantae</taxon>
        <taxon>Streptophyta</taxon>
        <taxon>Embryophyta</taxon>
        <taxon>Tracheophyta</taxon>
        <taxon>Spermatophyta</taxon>
        <taxon>Magnoliopsida</taxon>
        <taxon>eudicotyledons</taxon>
        <taxon>Gunneridae</taxon>
        <taxon>Pentapetalae</taxon>
        <taxon>rosids</taxon>
        <taxon>fabids</taxon>
        <taxon>Fagales</taxon>
        <taxon>Fagaceae</taxon>
        <taxon>Fagus</taxon>
    </lineage>
</organism>
<proteinExistence type="predicted"/>
<dbReference type="PROSITE" id="PS51450">
    <property type="entry name" value="LRR"/>
    <property type="match status" value="1"/>
</dbReference>
<keyword evidence="9" id="KW-0325">Glycoprotein</keyword>
<evidence type="ECO:0000256" key="2">
    <source>
        <dbReference type="ARBA" id="ARBA00022614"/>
    </source>
</evidence>
<evidence type="ECO:0000256" key="9">
    <source>
        <dbReference type="ARBA" id="ARBA00023180"/>
    </source>
</evidence>
<dbReference type="AlphaFoldDB" id="A0A2N9FFH9"/>
<protein>
    <submittedName>
        <fullName evidence="12">Uncharacterized protein</fullName>
    </submittedName>
</protein>
<keyword evidence="2" id="KW-0433">Leucine-rich repeat</keyword>
<feature type="domain" description="Leucine-rich repeat-containing N-terminal plant-type" evidence="10">
    <location>
        <begin position="68"/>
        <end position="118"/>
    </location>
</feature>
<dbReference type="InterPro" id="IPR046956">
    <property type="entry name" value="RLP23-like"/>
</dbReference>
<evidence type="ECO:0000256" key="7">
    <source>
        <dbReference type="ARBA" id="ARBA00023136"/>
    </source>
</evidence>
<evidence type="ECO:0000256" key="3">
    <source>
        <dbReference type="ARBA" id="ARBA00022692"/>
    </source>
</evidence>
<gene>
    <name evidence="12" type="ORF">FSB_LOCUS17499</name>
</gene>
<evidence type="ECO:0000259" key="10">
    <source>
        <dbReference type="Pfam" id="PF08263"/>
    </source>
</evidence>
<dbReference type="SUPFAM" id="SSF52058">
    <property type="entry name" value="L domain-like"/>
    <property type="match status" value="1"/>
</dbReference>
<evidence type="ECO:0000256" key="6">
    <source>
        <dbReference type="ARBA" id="ARBA00022989"/>
    </source>
</evidence>
<evidence type="ECO:0000256" key="1">
    <source>
        <dbReference type="ARBA" id="ARBA00004479"/>
    </source>
</evidence>
<reference evidence="12" key="1">
    <citation type="submission" date="2018-02" db="EMBL/GenBank/DDBJ databases">
        <authorList>
            <person name="Cohen D.B."/>
            <person name="Kent A.D."/>
        </authorList>
    </citation>
    <scope>NUCLEOTIDE SEQUENCE</scope>
</reference>
<sequence>MKGHNKCTTIGGDRGTQVFKGAGGKQLRNQMNCRNNGNFVKDEFYLEVRISWYQTQHHGSLAGPLCRDHERSNLLQFKESFVIDQSASIEPTAYPKVASWTLEGNNSDCCSWDGVECDEVTGHVIGLDLNSSCLYGSINSNSSLFHLFLHLNDCGLHGEFPIGIFKLPNLQVLDVQYNKGLTGYLPDFQQSSPLEEMLLANTSFSGKLPASMGNLGSLTAIDTWNCNFSGNKLTGQIPFGLTNLTQLTFLELVGNNLAGQIPSSINNLKNLEFLDLSSNNFSGTVEFDKFVKLKKLTTLHLSYNGISLLTSETSGNTTLQKFQNLGLYSCNLSKFPDFLANQDELQWLDLGDNNFHGQVPGWFWNVSKESLEVIDLSDNFLTSLGQHPILLPWTRLAILDLRSNKLQGSLPIPSFSTLRLLGIKPYS</sequence>
<keyword evidence="7" id="KW-0472">Membrane</keyword>
<dbReference type="FunFam" id="3.80.10.10:FF:000041">
    <property type="entry name" value="LRR receptor-like serine/threonine-protein kinase ERECTA"/>
    <property type="match status" value="1"/>
</dbReference>
<dbReference type="PANTHER" id="PTHR48061:SF12">
    <property type="entry name" value="DISEASE RESISTANCE LIKE PROTEIN"/>
    <property type="match status" value="1"/>
</dbReference>
<accession>A0A2N9FFH9</accession>
<dbReference type="PANTHER" id="PTHR48061">
    <property type="entry name" value="LEUCINE-RICH REPEAT RECEPTOR PROTEIN KINASE EMS1-LIKE-RELATED"/>
    <property type="match status" value="1"/>
</dbReference>
<evidence type="ECO:0000256" key="4">
    <source>
        <dbReference type="ARBA" id="ARBA00022729"/>
    </source>
</evidence>
<keyword evidence="8" id="KW-0675">Receptor</keyword>
<dbReference type="Gene3D" id="3.80.10.10">
    <property type="entry name" value="Ribonuclease Inhibitor"/>
    <property type="match status" value="3"/>
</dbReference>
<keyword evidence="4" id="KW-0732">Signal</keyword>
<feature type="domain" description="Disease resistance R13L4/SHOC-2-like LRR" evidence="11">
    <location>
        <begin position="199"/>
        <end position="390"/>
    </location>
</feature>
<name>A0A2N9FFH9_FAGSY</name>
<evidence type="ECO:0000313" key="12">
    <source>
        <dbReference type="EMBL" id="SPC89617.1"/>
    </source>
</evidence>
<dbReference type="InterPro" id="IPR013210">
    <property type="entry name" value="LRR_N_plant-typ"/>
</dbReference>
<keyword evidence="5" id="KW-0677">Repeat</keyword>
<dbReference type="EMBL" id="OIVN01001081">
    <property type="protein sequence ID" value="SPC89617.1"/>
    <property type="molecule type" value="Genomic_DNA"/>
</dbReference>